<evidence type="ECO:0000313" key="2">
    <source>
        <dbReference type="EMBL" id="TWR93423.1"/>
    </source>
</evidence>
<dbReference type="EMBL" id="VFIO01000001">
    <property type="protein sequence ID" value="TWR93423.1"/>
    <property type="molecule type" value="Genomic_DNA"/>
</dbReference>
<evidence type="ECO:0000313" key="4">
    <source>
        <dbReference type="Proteomes" id="UP000318428"/>
    </source>
</evidence>
<evidence type="ECO:0000313" key="3">
    <source>
        <dbReference type="Proteomes" id="UP000317901"/>
    </source>
</evidence>
<dbReference type="AlphaFoldDB" id="A0A5C5Q1E5"/>
<dbReference type="Proteomes" id="UP000317901">
    <property type="component" value="Unassembled WGS sequence"/>
</dbReference>
<name>A0A5C5Q1E5_9PSED</name>
<accession>A0A5C5Q1E5</accession>
<proteinExistence type="predicted"/>
<evidence type="ECO:0000313" key="1">
    <source>
        <dbReference type="EMBL" id="TWR90358.1"/>
    </source>
</evidence>
<comment type="caution">
    <text evidence="1">The sequence shown here is derived from an EMBL/GenBank/DDBJ whole genome shotgun (WGS) entry which is preliminary data.</text>
</comment>
<reference evidence="3 4" key="1">
    <citation type="submission" date="2019-06" db="EMBL/GenBank/DDBJ databases">
        <title>Pseudomonas bimorpha sp. nov. isolated from bovine raw milk and skim milk concentrate.</title>
        <authorList>
            <person name="Hofmann K."/>
            <person name="Huptas C."/>
            <person name="Doll E."/>
            <person name="Scherer S."/>
            <person name="Wenning M."/>
        </authorList>
    </citation>
    <scope>NUCLEOTIDE SEQUENCE [LARGE SCALE GENOMIC DNA]</scope>
    <source>
        <strain evidence="2 4">DSM 108989</strain>
        <strain evidence="1 3">DSM 108990</strain>
    </source>
</reference>
<dbReference type="EMBL" id="VFIP01000025">
    <property type="protein sequence ID" value="TWR90358.1"/>
    <property type="molecule type" value="Genomic_DNA"/>
</dbReference>
<dbReference type="Proteomes" id="UP000318428">
    <property type="component" value="Unassembled WGS sequence"/>
</dbReference>
<protein>
    <submittedName>
        <fullName evidence="1">Uncharacterized protein</fullName>
    </submittedName>
</protein>
<gene>
    <name evidence="1" type="ORF">FJD37_13985</name>
    <name evidence="2" type="ORF">FJD38_04230</name>
</gene>
<organism evidence="1 3">
    <name type="scientific">Pseudomonas saxonica</name>
    <dbReference type="NCBI Taxonomy" id="2600598"/>
    <lineage>
        <taxon>Bacteria</taxon>
        <taxon>Pseudomonadati</taxon>
        <taxon>Pseudomonadota</taxon>
        <taxon>Gammaproteobacteria</taxon>
        <taxon>Pseudomonadales</taxon>
        <taxon>Pseudomonadaceae</taxon>
        <taxon>Pseudomonas</taxon>
    </lineage>
</organism>
<sequence length="18" mass="1830">MSLPNPASPNWKGFAAAA</sequence>
<keyword evidence="4" id="KW-1185">Reference proteome</keyword>